<dbReference type="GO" id="GO:0004825">
    <property type="term" value="F:methionine-tRNA ligase activity"/>
    <property type="evidence" value="ECO:0007669"/>
    <property type="project" value="InterPro"/>
</dbReference>
<keyword evidence="5" id="KW-0648">Protein biosynthesis</keyword>
<keyword evidence="9" id="KW-1185">Reference proteome</keyword>
<evidence type="ECO:0000259" key="7">
    <source>
        <dbReference type="Pfam" id="PF09334"/>
    </source>
</evidence>
<dbReference type="EMBL" id="AJIL01000004">
    <property type="protein sequence ID" value="KNF06160.1"/>
    <property type="molecule type" value="Genomic_DNA"/>
</dbReference>
<proteinExistence type="inferred from homology"/>
<keyword evidence="3" id="KW-0547">Nucleotide-binding</keyword>
<name>A0A0L0W4F3_9BASI</name>
<dbReference type="Proteomes" id="UP000054564">
    <property type="component" value="Unassembled WGS sequence"/>
</dbReference>
<protein>
    <recommendedName>
        <fullName evidence="7">Methionyl/Leucyl tRNA synthetase domain-containing protein</fullName>
    </recommendedName>
</protein>
<feature type="domain" description="Methionyl/Leucyl tRNA synthetase" evidence="7">
    <location>
        <begin position="3"/>
        <end position="138"/>
    </location>
</feature>
<evidence type="ECO:0000313" key="9">
    <source>
        <dbReference type="Proteomes" id="UP000054564"/>
    </source>
</evidence>
<gene>
    <name evidence="8" type="ORF">PSTG_00668</name>
</gene>
<dbReference type="Pfam" id="PF09334">
    <property type="entry name" value="tRNA-synt_1g"/>
    <property type="match status" value="1"/>
</dbReference>
<dbReference type="InterPro" id="IPR023457">
    <property type="entry name" value="Met-tRNA_synth_2"/>
</dbReference>
<dbReference type="Gene3D" id="3.40.50.620">
    <property type="entry name" value="HUPs"/>
    <property type="match status" value="1"/>
</dbReference>
<comment type="caution">
    <text evidence="8">The sequence shown here is derived from an EMBL/GenBank/DDBJ whole genome shotgun (WGS) entry which is preliminary data.</text>
</comment>
<dbReference type="InterPro" id="IPR014729">
    <property type="entry name" value="Rossmann-like_a/b/a_fold"/>
</dbReference>
<dbReference type="PANTHER" id="PTHR43326">
    <property type="entry name" value="METHIONYL-TRNA SYNTHETASE"/>
    <property type="match status" value="1"/>
</dbReference>
<evidence type="ECO:0000256" key="1">
    <source>
        <dbReference type="ARBA" id="ARBA00005594"/>
    </source>
</evidence>
<evidence type="ECO:0000256" key="4">
    <source>
        <dbReference type="ARBA" id="ARBA00022840"/>
    </source>
</evidence>
<dbReference type="SUPFAM" id="SSF52374">
    <property type="entry name" value="Nucleotidylyl transferase"/>
    <property type="match status" value="1"/>
</dbReference>
<evidence type="ECO:0000256" key="2">
    <source>
        <dbReference type="ARBA" id="ARBA00022598"/>
    </source>
</evidence>
<dbReference type="AlphaFoldDB" id="A0A0L0W4F3"/>
<dbReference type="InterPro" id="IPR033911">
    <property type="entry name" value="MetRS_core"/>
</dbReference>
<sequence>MLLDALSNYLTTTGYPSSWSGNTESGIWPADVHVIGKDNIKFHVIYWPEILMAAEIQLPKHIFAHGHRKIDSEIKSKSIENVIDPFEAIEEWGVDGVQYYLMRAPGSLWGDSDWAPHRLDENYWKDFLGQLGNLLARISALKL</sequence>
<keyword evidence="6" id="KW-0030">Aminoacyl-tRNA synthetase</keyword>
<dbReference type="STRING" id="1165861.A0A0L0W4F3"/>
<evidence type="ECO:0000313" key="8">
    <source>
        <dbReference type="EMBL" id="KNF06160.1"/>
    </source>
</evidence>
<evidence type="ECO:0000256" key="3">
    <source>
        <dbReference type="ARBA" id="ARBA00022741"/>
    </source>
</evidence>
<accession>A0A0L0W4F3</accession>
<reference evidence="9" key="1">
    <citation type="submission" date="2014-03" db="EMBL/GenBank/DDBJ databases">
        <title>The Genome Sequence of Puccinia striiformis f. sp. tritici PST-78.</title>
        <authorList>
            <consortium name="The Broad Institute Genome Sequencing Platform"/>
            <person name="Cuomo C."/>
            <person name="Hulbert S."/>
            <person name="Chen X."/>
            <person name="Walker B."/>
            <person name="Young S.K."/>
            <person name="Zeng Q."/>
            <person name="Gargeya S."/>
            <person name="Fitzgerald M."/>
            <person name="Haas B."/>
            <person name="Abouelleil A."/>
            <person name="Alvarado L."/>
            <person name="Arachchi H.M."/>
            <person name="Berlin A.M."/>
            <person name="Chapman S.B."/>
            <person name="Goldberg J."/>
            <person name="Griggs A."/>
            <person name="Gujja S."/>
            <person name="Hansen M."/>
            <person name="Howarth C."/>
            <person name="Imamovic A."/>
            <person name="Larimer J."/>
            <person name="McCowan C."/>
            <person name="Montmayeur A."/>
            <person name="Murphy C."/>
            <person name="Neiman D."/>
            <person name="Pearson M."/>
            <person name="Priest M."/>
            <person name="Roberts A."/>
            <person name="Saif S."/>
            <person name="Shea T."/>
            <person name="Sisk P."/>
            <person name="Sykes S."/>
            <person name="Wortman J."/>
            <person name="Nusbaum C."/>
            <person name="Birren B."/>
        </authorList>
    </citation>
    <scope>NUCLEOTIDE SEQUENCE [LARGE SCALE GENOMIC DNA]</scope>
    <source>
        <strain evidence="9">race PST-78</strain>
    </source>
</reference>
<organism evidence="8 9">
    <name type="scientific">Puccinia striiformis f. sp. tritici PST-78</name>
    <dbReference type="NCBI Taxonomy" id="1165861"/>
    <lineage>
        <taxon>Eukaryota</taxon>
        <taxon>Fungi</taxon>
        <taxon>Dikarya</taxon>
        <taxon>Basidiomycota</taxon>
        <taxon>Pucciniomycotina</taxon>
        <taxon>Pucciniomycetes</taxon>
        <taxon>Pucciniales</taxon>
        <taxon>Pucciniaceae</taxon>
        <taxon>Puccinia</taxon>
    </lineage>
</organism>
<dbReference type="PANTHER" id="PTHR43326:SF1">
    <property type="entry name" value="METHIONINE--TRNA LIGASE, MITOCHONDRIAL"/>
    <property type="match status" value="1"/>
</dbReference>
<evidence type="ECO:0000256" key="6">
    <source>
        <dbReference type="ARBA" id="ARBA00023146"/>
    </source>
</evidence>
<evidence type="ECO:0000256" key="5">
    <source>
        <dbReference type="ARBA" id="ARBA00022917"/>
    </source>
</evidence>
<dbReference type="GO" id="GO:0006431">
    <property type="term" value="P:methionyl-tRNA aminoacylation"/>
    <property type="evidence" value="ECO:0007669"/>
    <property type="project" value="InterPro"/>
</dbReference>
<keyword evidence="4" id="KW-0067">ATP-binding</keyword>
<keyword evidence="2" id="KW-0436">Ligase</keyword>
<dbReference type="InterPro" id="IPR015413">
    <property type="entry name" value="Methionyl/Leucyl_tRNA_Synth"/>
</dbReference>
<comment type="similarity">
    <text evidence="1">Belongs to the class-I aminoacyl-tRNA synthetase family.</text>
</comment>
<dbReference type="PRINTS" id="PR01041">
    <property type="entry name" value="TRNASYNTHMET"/>
</dbReference>
<dbReference type="GO" id="GO:0005524">
    <property type="term" value="F:ATP binding"/>
    <property type="evidence" value="ECO:0007669"/>
    <property type="project" value="UniProtKB-KW"/>
</dbReference>